<gene>
    <name evidence="2" type="ORF">JVT61DRAFT_10375</name>
</gene>
<evidence type="ECO:0000313" key="2">
    <source>
        <dbReference type="EMBL" id="KAG6379827.1"/>
    </source>
</evidence>
<organism evidence="2 3">
    <name type="scientific">Boletus reticuloceps</name>
    <dbReference type="NCBI Taxonomy" id="495285"/>
    <lineage>
        <taxon>Eukaryota</taxon>
        <taxon>Fungi</taxon>
        <taxon>Dikarya</taxon>
        <taxon>Basidiomycota</taxon>
        <taxon>Agaricomycotina</taxon>
        <taxon>Agaricomycetes</taxon>
        <taxon>Agaricomycetidae</taxon>
        <taxon>Boletales</taxon>
        <taxon>Boletineae</taxon>
        <taxon>Boletaceae</taxon>
        <taxon>Boletoideae</taxon>
        <taxon>Boletus</taxon>
    </lineage>
</organism>
<name>A0A8I2YY20_9AGAM</name>
<feature type="region of interest" description="Disordered" evidence="1">
    <location>
        <begin position="57"/>
        <end position="77"/>
    </location>
</feature>
<dbReference type="AlphaFoldDB" id="A0A8I2YY20"/>
<reference evidence="2" key="1">
    <citation type="submission" date="2021-03" db="EMBL/GenBank/DDBJ databases">
        <title>Evolutionary innovations through gain and loss of genes in the ectomycorrhizal Boletales.</title>
        <authorList>
            <person name="Wu G."/>
            <person name="Miyauchi S."/>
            <person name="Morin E."/>
            <person name="Yang Z.-L."/>
            <person name="Xu J."/>
            <person name="Martin F.M."/>
        </authorList>
    </citation>
    <scope>NUCLEOTIDE SEQUENCE</scope>
    <source>
        <strain evidence="2">BR01</strain>
    </source>
</reference>
<proteinExistence type="predicted"/>
<evidence type="ECO:0000313" key="3">
    <source>
        <dbReference type="Proteomes" id="UP000683000"/>
    </source>
</evidence>
<dbReference type="EMBL" id="JAGFBS010000004">
    <property type="protein sequence ID" value="KAG6379827.1"/>
    <property type="molecule type" value="Genomic_DNA"/>
</dbReference>
<feature type="compositionally biased region" description="Acidic residues" evidence="1">
    <location>
        <begin position="20"/>
        <end position="29"/>
    </location>
</feature>
<protein>
    <submittedName>
        <fullName evidence="2">Uncharacterized protein</fullName>
    </submittedName>
</protein>
<keyword evidence="3" id="KW-1185">Reference proteome</keyword>
<evidence type="ECO:0000256" key="1">
    <source>
        <dbReference type="SAM" id="MobiDB-lite"/>
    </source>
</evidence>
<dbReference type="Proteomes" id="UP000683000">
    <property type="component" value="Unassembled WGS sequence"/>
</dbReference>
<feature type="region of interest" description="Disordered" evidence="1">
    <location>
        <begin position="109"/>
        <end position="134"/>
    </location>
</feature>
<accession>A0A8I2YY20</accession>
<feature type="compositionally biased region" description="Acidic residues" evidence="1">
    <location>
        <begin position="60"/>
        <end position="77"/>
    </location>
</feature>
<feature type="region of interest" description="Disordered" evidence="1">
    <location>
        <begin position="1"/>
        <end position="41"/>
    </location>
</feature>
<dbReference type="OrthoDB" id="119302at2759"/>
<sequence length="134" mass="15259">MANDQTWPTEEKMAGVATQEDPEEGMEDVPDAKKGTTPKQVKCIPKGMSEYQAVWVTNETNEEEGNEEEDNAVEEEEEMVPIDEAMELESEKKSVVAFQDLDAEKEVSQLQEKTSRMHTKRHILMPPSPDYQEL</sequence>
<comment type="caution">
    <text evidence="2">The sequence shown here is derived from an EMBL/GenBank/DDBJ whole genome shotgun (WGS) entry which is preliminary data.</text>
</comment>